<keyword evidence="4 9" id="KW-0812">Transmembrane</keyword>
<dbReference type="EC" id="3.4.23.36" evidence="9"/>
<comment type="function">
    <text evidence="9 10">This protein specifically catalyzes the removal of signal peptides from prolipoproteins.</text>
</comment>
<dbReference type="GO" id="GO:0004190">
    <property type="term" value="F:aspartic-type endopeptidase activity"/>
    <property type="evidence" value="ECO:0007669"/>
    <property type="project" value="UniProtKB-UniRule"/>
</dbReference>
<dbReference type="PROSITE" id="PS00855">
    <property type="entry name" value="SPASE_II"/>
    <property type="match status" value="1"/>
</dbReference>
<dbReference type="GO" id="GO:0005886">
    <property type="term" value="C:plasma membrane"/>
    <property type="evidence" value="ECO:0007669"/>
    <property type="project" value="UniProtKB-SubCell"/>
</dbReference>
<evidence type="ECO:0000313" key="13">
    <source>
        <dbReference type="Proteomes" id="UP001144372"/>
    </source>
</evidence>
<dbReference type="Pfam" id="PF01252">
    <property type="entry name" value="Peptidase_A8"/>
    <property type="match status" value="1"/>
</dbReference>
<reference evidence="12" key="1">
    <citation type="submission" date="2022-12" db="EMBL/GenBank/DDBJ databases">
        <title>Reference genome sequencing for broad-spectrum identification of bacterial and archaeal isolates by mass spectrometry.</title>
        <authorList>
            <person name="Sekiguchi Y."/>
            <person name="Tourlousse D.M."/>
        </authorList>
    </citation>
    <scope>NUCLEOTIDE SEQUENCE</scope>
    <source>
        <strain evidence="12">ASRB1</strain>
    </source>
</reference>
<dbReference type="PANTHER" id="PTHR33695">
    <property type="entry name" value="LIPOPROTEIN SIGNAL PEPTIDASE"/>
    <property type="match status" value="1"/>
</dbReference>
<keyword evidence="12" id="KW-0449">Lipoprotein</keyword>
<keyword evidence="7 9" id="KW-1133">Transmembrane helix</keyword>
<comment type="pathway">
    <text evidence="9">Protein modification; lipoprotein biosynthesis (signal peptide cleavage).</text>
</comment>
<evidence type="ECO:0000256" key="2">
    <source>
        <dbReference type="ARBA" id="ARBA00022475"/>
    </source>
</evidence>
<name>A0A9W6D1R9_9BACT</name>
<dbReference type="InterPro" id="IPR001872">
    <property type="entry name" value="Peptidase_A8"/>
</dbReference>
<feature type="transmembrane region" description="Helical" evidence="9">
    <location>
        <begin position="60"/>
        <end position="81"/>
    </location>
</feature>
<evidence type="ECO:0000256" key="7">
    <source>
        <dbReference type="ARBA" id="ARBA00022989"/>
    </source>
</evidence>
<comment type="subcellular location">
    <subcellularLocation>
        <location evidence="9">Cell membrane</location>
        <topology evidence="9">Multi-pass membrane protein</topology>
    </subcellularLocation>
</comment>
<accession>A0A9W6D1R9</accession>
<evidence type="ECO:0000256" key="9">
    <source>
        <dbReference type="HAMAP-Rule" id="MF_00161"/>
    </source>
</evidence>
<evidence type="ECO:0000256" key="3">
    <source>
        <dbReference type="ARBA" id="ARBA00022670"/>
    </source>
</evidence>
<proteinExistence type="inferred from homology"/>
<dbReference type="EMBL" id="BSDR01000001">
    <property type="protein sequence ID" value="GLI34567.1"/>
    <property type="molecule type" value="Genomic_DNA"/>
</dbReference>
<keyword evidence="2 9" id="KW-1003">Cell membrane</keyword>
<evidence type="ECO:0000256" key="1">
    <source>
        <dbReference type="ARBA" id="ARBA00006139"/>
    </source>
</evidence>
<dbReference type="HAMAP" id="MF_00161">
    <property type="entry name" value="LspA"/>
    <property type="match status" value="1"/>
</dbReference>
<evidence type="ECO:0000256" key="6">
    <source>
        <dbReference type="ARBA" id="ARBA00022801"/>
    </source>
</evidence>
<keyword evidence="6 9" id="KW-0378">Hydrolase</keyword>
<evidence type="ECO:0000256" key="10">
    <source>
        <dbReference type="RuleBase" id="RU000594"/>
    </source>
</evidence>
<dbReference type="Proteomes" id="UP001144372">
    <property type="component" value="Unassembled WGS sequence"/>
</dbReference>
<evidence type="ECO:0000256" key="11">
    <source>
        <dbReference type="RuleBase" id="RU004181"/>
    </source>
</evidence>
<gene>
    <name evidence="9 12" type="primary">lspA</name>
    <name evidence="12" type="ORF">DAMNIGENAA_20000</name>
</gene>
<sequence length="153" mass="16982">MTFLTFIVGAVVFLDQFTKLLVLRYLPLHSGKEVIPGFFNLVHTRNTGAAFSLLAGMPSFWRQTFFVGMTLLIVAMLFFAYRKVRSGDVWGRAAYSLIIGGALGNLVDRLRLNEVVDFLDVYVGSYHWPAFNVADSAISVGAVMLLISLVRGK</sequence>
<keyword evidence="3 9" id="KW-0645">Protease</keyword>
<keyword evidence="5 9" id="KW-0064">Aspartyl protease</keyword>
<comment type="caution">
    <text evidence="12">The sequence shown here is derived from an EMBL/GenBank/DDBJ whole genome shotgun (WGS) entry which is preliminary data.</text>
</comment>
<comment type="similarity">
    <text evidence="1 9 11">Belongs to the peptidase A8 family.</text>
</comment>
<dbReference type="PRINTS" id="PR00781">
    <property type="entry name" value="LIPOSIGPTASE"/>
</dbReference>
<comment type="caution">
    <text evidence="9">Lacks conserved residue(s) required for the propagation of feature annotation.</text>
</comment>
<protein>
    <recommendedName>
        <fullName evidence="9">Lipoprotein signal peptidase</fullName>
        <ecNumber evidence="9">3.4.23.36</ecNumber>
    </recommendedName>
    <alternativeName>
        <fullName evidence="9">Prolipoprotein signal peptidase</fullName>
    </alternativeName>
    <alternativeName>
        <fullName evidence="9">Signal peptidase II</fullName>
        <shortName evidence="9">SPase II</shortName>
    </alternativeName>
</protein>
<dbReference type="AlphaFoldDB" id="A0A9W6D1R9"/>
<comment type="catalytic activity">
    <reaction evidence="9 10">
        <text>Release of signal peptides from bacterial membrane prolipoproteins. Hydrolyzes -Xaa-Yaa-Zaa-|-(S,diacylglyceryl)Cys-, in which Xaa is hydrophobic (preferably Leu), and Yaa (Ala or Ser) and Zaa (Gly or Ala) have small, neutral side chains.</text>
        <dbReference type="EC" id="3.4.23.36"/>
    </reaction>
</comment>
<dbReference type="GO" id="GO:0006508">
    <property type="term" value="P:proteolysis"/>
    <property type="evidence" value="ECO:0007669"/>
    <property type="project" value="UniProtKB-KW"/>
</dbReference>
<evidence type="ECO:0000256" key="4">
    <source>
        <dbReference type="ARBA" id="ARBA00022692"/>
    </source>
</evidence>
<dbReference type="RefSeq" id="WP_281793884.1">
    <property type="nucleotide sequence ID" value="NZ_BSDR01000001.1"/>
</dbReference>
<keyword evidence="13" id="KW-1185">Reference proteome</keyword>
<keyword evidence="8 9" id="KW-0472">Membrane</keyword>
<evidence type="ECO:0000313" key="12">
    <source>
        <dbReference type="EMBL" id="GLI34567.1"/>
    </source>
</evidence>
<feature type="transmembrane region" description="Helical" evidence="9">
    <location>
        <begin position="93"/>
        <end position="110"/>
    </location>
</feature>
<organism evidence="12 13">
    <name type="scientific">Desulforhabdus amnigena</name>
    <dbReference type="NCBI Taxonomy" id="40218"/>
    <lineage>
        <taxon>Bacteria</taxon>
        <taxon>Pseudomonadati</taxon>
        <taxon>Thermodesulfobacteriota</taxon>
        <taxon>Syntrophobacteria</taxon>
        <taxon>Syntrophobacterales</taxon>
        <taxon>Syntrophobacteraceae</taxon>
        <taxon>Desulforhabdus</taxon>
    </lineage>
</organism>
<evidence type="ECO:0000256" key="5">
    <source>
        <dbReference type="ARBA" id="ARBA00022750"/>
    </source>
</evidence>
<feature type="transmembrane region" description="Helical" evidence="9">
    <location>
        <begin position="130"/>
        <end position="150"/>
    </location>
</feature>
<feature type="active site" evidence="9">
    <location>
        <position position="117"/>
    </location>
</feature>
<dbReference type="PANTHER" id="PTHR33695:SF1">
    <property type="entry name" value="LIPOPROTEIN SIGNAL PEPTIDASE"/>
    <property type="match status" value="1"/>
</dbReference>
<feature type="active site" evidence="9">
    <location>
        <position position="135"/>
    </location>
</feature>
<evidence type="ECO:0000256" key="8">
    <source>
        <dbReference type="ARBA" id="ARBA00023136"/>
    </source>
</evidence>
<dbReference type="NCBIfam" id="TIGR00077">
    <property type="entry name" value="lspA"/>
    <property type="match status" value="1"/>
</dbReference>